<feature type="domain" description="ZAD" evidence="11">
    <location>
        <begin position="12"/>
        <end position="87"/>
    </location>
</feature>
<feature type="compositionally biased region" description="Acidic residues" evidence="9">
    <location>
        <begin position="525"/>
        <end position="537"/>
    </location>
</feature>
<dbReference type="AlphaFoldDB" id="A0A835CSV4"/>
<evidence type="ECO:0000256" key="4">
    <source>
        <dbReference type="ARBA" id="ARBA00022833"/>
    </source>
</evidence>
<evidence type="ECO:0000256" key="5">
    <source>
        <dbReference type="ARBA" id="ARBA00023242"/>
    </source>
</evidence>
<evidence type="ECO:0000313" key="12">
    <source>
        <dbReference type="EMBL" id="KAF7991655.1"/>
    </source>
</evidence>
<dbReference type="InterPro" id="IPR036236">
    <property type="entry name" value="Znf_C2H2_sf"/>
</dbReference>
<evidence type="ECO:0000259" key="10">
    <source>
        <dbReference type="PROSITE" id="PS50157"/>
    </source>
</evidence>
<feature type="compositionally biased region" description="Polar residues" evidence="9">
    <location>
        <begin position="140"/>
        <end position="158"/>
    </location>
</feature>
<dbReference type="PROSITE" id="PS00028">
    <property type="entry name" value="ZINC_FINGER_C2H2_1"/>
    <property type="match status" value="4"/>
</dbReference>
<keyword evidence="5" id="KW-0539">Nucleus</keyword>
<keyword evidence="2" id="KW-0677">Repeat</keyword>
<dbReference type="Gene3D" id="3.30.160.60">
    <property type="entry name" value="Classic Zinc Finger"/>
    <property type="match status" value="2"/>
</dbReference>
<feature type="domain" description="C2H2-type" evidence="10">
    <location>
        <begin position="678"/>
        <end position="705"/>
    </location>
</feature>
<reference evidence="12 13" key="1">
    <citation type="submission" date="2020-08" db="EMBL/GenBank/DDBJ databases">
        <title>Aphidius gifuensis genome sequencing and assembly.</title>
        <authorList>
            <person name="Du Z."/>
        </authorList>
    </citation>
    <scope>NUCLEOTIDE SEQUENCE [LARGE SCALE GENOMIC DNA]</scope>
    <source>
        <strain evidence="12">YNYX2018</strain>
        <tissue evidence="12">Adults</tissue>
    </source>
</reference>
<dbReference type="GO" id="GO:0008270">
    <property type="term" value="F:zinc ion binding"/>
    <property type="evidence" value="ECO:0007669"/>
    <property type="project" value="UniProtKB-UniRule"/>
</dbReference>
<evidence type="ECO:0000256" key="6">
    <source>
        <dbReference type="ARBA" id="ARBA00037948"/>
    </source>
</evidence>
<dbReference type="PROSITE" id="PS51915">
    <property type="entry name" value="ZAD"/>
    <property type="match status" value="1"/>
</dbReference>
<feature type="binding site" evidence="8">
    <location>
        <position position="14"/>
    </location>
    <ligand>
        <name>Zn(2+)</name>
        <dbReference type="ChEBI" id="CHEBI:29105"/>
    </ligand>
</feature>
<proteinExistence type="inferred from homology"/>
<evidence type="ECO:0000256" key="8">
    <source>
        <dbReference type="PROSITE-ProRule" id="PRU01263"/>
    </source>
</evidence>
<evidence type="ECO:0000256" key="9">
    <source>
        <dbReference type="SAM" id="MobiDB-lite"/>
    </source>
</evidence>
<gene>
    <name evidence="12" type="ORF">HCN44_010456</name>
</gene>
<evidence type="ECO:0000256" key="7">
    <source>
        <dbReference type="PROSITE-ProRule" id="PRU00042"/>
    </source>
</evidence>
<evidence type="ECO:0000256" key="2">
    <source>
        <dbReference type="ARBA" id="ARBA00022737"/>
    </source>
</evidence>
<organism evidence="12 13">
    <name type="scientific">Aphidius gifuensis</name>
    <name type="common">Parasitoid wasp</name>
    <dbReference type="NCBI Taxonomy" id="684658"/>
    <lineage>
        <taxon>Eukaryota</taxon>
        <taxon>Metazoa</taxon>
        <taxon>Ecdysozoa</taxon>
        <taxon>Arthropoda</taxon>
        <taxon>Hexapoda</taxon>
        <taxon>Insecta</taxon>
        <taxon>Pterygota</taxon>
        <taxon>Neoptera</taxon>
        <taxon>Endopterygota</taxon>
        <taxon>Hymenoptera</taxon>
        <taxon>Apocrita</taxon>
        <taxon>Ichneumonoidea</taxon>
        <taxon>Braconidae</taxon>
        <taxon>Aphidiinae</taxon>
        <taxon>Aphidius</taxon>
    </lineage>
</organism>
<feature type="compositionally biased region" description="Polar residues" evidence="9">
    <location>
        <begin position="195"/>
        <end position="206"/>
    </location>
</feature>
<evidence type="ECO:0000256" key="1">
    <source>
        <dbReference type="ARBA" id="ARBA00022723"/>
    </source>
</evidence>
<keyword evidence="3 7" id="KW-0863">Zinc-finger</keyword>
<dbReference type="GO" id="GO:0000981">
    <property type="term" value="F:DNA-binding transcription factor activity, RNA polymerase II-specific"/>
    <property type="evidence" value="ECO:0007669"/>
    <property type="project" value="TreeGrafter"/>
</dbReference>
<dbReference type="PANTHER" id="PTHR24388">
    <property type="entry name" value="ZINC FINGER PROTEIN"/>
    <property type="match status" value="1"/>
</dbReference>
<dbReference type="PANTHER" id="PTHR24388:SF49">
    <property type="entry name" value="ZINC FINGER Y-CHROMOSOMAL PROTEIN 1-LIKE ISOFORM X1"/>
    <property type="match status" value="1"/>
</dbReference>
<evidence type="ECO:0000313" key="13">
    <source>
        <dbReference type="Proteomes" id="UP000639338"/>
    </source>
</evidence>
<dbReference type="PROSITE" id="PS50157">
    <property type="entry name" value="ZINC_FINGER_C2H2_2"/>
    <property type="match status" value="4"/>
</dbReference>
<dbReference type="EMBL" id="JACMRX010000004">
    <property type="protein sequence ID" value="KAF7991655.1"/>
    <property type="molecule type" value="Genomic_DNA"/>
</dbReference>
<feature type="binding site" evidence="8">
    <location>
        <position position="63"/>
    </location>
    <ligand>
        <name>Zn(2+)</name>
        <dbReference type="ChEBI" id="CHEBI:29105"/>
    </ligand>
</feature>
<feature type="region of interest" description="Disordered" evidence="9">
    <location>
        <begin position="115"/>
        <end position="216"/>
    </location>
</feature>
<feature type="region of interest" description="Disordered" evidence="9">
    <location>
        <begin position="475"/>
        <end position="496"/>
    </location>
</feature>
<dbReference type="InterPro" id="IPR013087">
    <property type="entry name" value="Znf_C2H2_type"/>
</dbReference>
<comment type="similarity">
    <text evidence="6">Belongs to the snail C2H2-type zinc-finger protein family.</text>
</comment>
<protein>
    <submittedName>
        <fullName evidence="12">Uncharacterized protein</fullName>
    </submittedName>
</protein>
<feature type="domain" description="C2H2-type" evidence="10">
    <location>
        <begin position="866"/>
        <end position="893"/>
    </location>
</feature>
<feature type="binding site" evidence="8">
    <location>
        <position position="60"/>
    </location>
    <ligand>
        <name>Zn(2+)</name>
        <dbReference type="ChEBI" id="CHEBI:29105"/>
    </ligand>
</feature>
<dbReference type="GO" id="GO:0000978">
    <property type="term" value="F:RNA polymerase II cis-regulatory region sequence-specific DNA binding"/>
    <property type="evidence" value="ECO:0007669"/>
    <property type="project" value="TreeGrafter"/>
</dbReference>
<accession>A0A835CSV4</accession>
<name>A0A835CSV4_APHGI</name>
<dbReference type="OrthoDB" id="3437960at2759"/>
<feature type="binding site" evidence="8">
    <location>
        <position position="17"/>
    </location>
    <ligand>
        <name>Zn(2+)</name>
        <dbReference type="ChEBI" id="CHEBI:29105"/>
    </ligand>
</feature>
<feature type="domain" description="C2H2-type" evidence="10">
    <location>
        <begin position="615"/>
        <end position="642"/>
    </location>
</feature>
<dbReference type="Gene3D" id="3.40.1800.20">
    <property type="match status" value="1"/>
</dbReference>
<dbReference type="SUPFAM" id="SSF57667">
    <property type="entry name" value="beta-beta-alpha zinc fingers"/>
    <property type="match status" value="1"/>
</dbReference>
<dbReference type="InterPro" id="IPR050527">
    <property type="entry name" value="Snail/Krueppel_Znf"/>
</dbReference>
<feature type="region of interest" description="Disordered" evidence="9">
    <location>
        <begin position="821"/>
        <end position="841"/>
    </location>
</feature>
<keyword evidence="13" id="KW-1185">Reference proteome</keyword>
<feature type="domain" description="C2H2-type" evidence="10">
    <location>
        <begin position="558"/>
        <end position="585"/>
    </location>
</feature>
<feature type="compositionally biased region" description="Polar residues" evidence="9">
    <location>
        <begin position="821"/>
        <end position="832"/>
    </location>
</feature>
<feature type="region of interest" description="Disordered" evidence="9">
    <location>
        <begin position="512"/>
        <end position="537"/>
    </location>
</feature>
<dbReference type="GO" id="GO:0005634">
    <property type="term" value="C:nucleus"/>
    <property type="evidence" value="ECO:0007669"/>
    <property type="project" value="InterPro"/>
</dbReference>
<evidence type="ECO:0000259" key="11">
    <source>
        <dbReference type="PROSITE" id="PS51915"/>
    </source>
</evidence>
<dbReference type="SUPFAM" id="SSF57716">
    <property type="entry name" value="Glucocorticoid receptor-like (DNA-binding domain)"/>
    <property type="match status" value="1"/>
</dbReference>
<keyword evidence="1 8" id="KW-0479">Metal-binding</keyword>
<dbReference type="Pfam" id="PF07776">
    <property type="entry name" value="zf-AD"/>
    <property type="match status" value="1"/>
</dbReference>
<dbReference type="InterPro" id="IPR012934">
    <property type="entry name" value="Znf_AD"/>
</dbReference>
<comment type="caution">
    <text evidence="12">The sequence shown here is derived from an EMBL/GenBank/DDBJ whole genome shotgun (WGS) entry which is preliminary data.</text>
</comment>
<dbReference type="Proteomes" id="UP000639338">
    <property type="component" value="Unassembled WGS sequence"/>
</dbReference>
<keyword evidence="4 8" id="KW-0862">Zinc</keyword>
<sequence length="960" mass="109490">MPKKRKSLDLSDYCRVCLSKDDCMADLFLPDIFTKIKEVASSATVEINDTTNDGLPRNICHICLHKLEEWFDFKSQFIKTSKELVDYVHGNSDFSDHKKRKIEFELPTLEPVININEENNQEDIDTLPKIDDNNTKIGPDSTSGSQLLQNTSPTTRSRQLGPRKTNEQRLASTQRWEARKKALLAATGEDDSDTDTIPSDETQLSPIQKARAKNNAQKDVDYQKNLTNTMNNLGKTEAEKLSSSIIIDLTTPEIENKKDNNENISENIVNSELVIGDETFIITSTLTSTNSNFVNNVKINDLPMLLELNQKDIERQNNEEKREMLDAMQLRPVNNSNNNSVKNCMTLQVVAIETESLTRMQSELTKFLNDDMKKKIDSNEFLSDTKVILKKPNDSYQTLDQKLKNLIENTIKKNIDKNKIIEPGNSYTSEFIKAAEKSIVFQPKVLLDRIEPIPSYNSNKKNELTIKKSPSINKNIIDKKNPQTLPVIPSSTKKSQTTKIEQYIKQFENYSSISSSNNTNNNGGNDDDDDDDDDNEVIDISMNNTTMIDESSEETSRHVCGDCGAVFSTKEEVKQHFDEHNNELKKPKVKRCKRCKVIVDAELVKTHVCRNKITHNCLTCNTTFKTDKMLEKHMKIHKDEHINIERVNNLSIDKKNIDKIYSKSGIINDDSCKNNIKFDCYICDKIFDNEIILKNHLQDHINTTAVKTDGIPVDKQQAGNSLIEMTINTTQHELMTTQKLEEILAESSDNINTETTTTTTTNNNNKLQFSNDYFDGNDKPAENLQDEPKDTILCGMCLLYIPTGDAEKHITEHLVKEGANESNKSNVINNDGNDLHHDNQEEHSFSNENNIIEQSNVKNETKVLLYDCVQCNEKFESEKNLDQHMTTHEEDTVYDEFEDHQIKSQNKHLCTICNSSFENENSLAEHLDNNCDNNSTTCGICNEKLPNFEEFESHVAEHFT</sequence>
<dbReference type="SMART" id="SM00355">
    <property type="entry name" value="ZnF_C2H2"/>
    <property type="match status" value="6"/>
</dbReference>
<dbReference type="SMART" id="SM00868">
    <property type="entry name" value="zf-AD"/>
    <property type="match status" value="1"/>
</dbReference>
<evidence type="ECO:0000256" key="3">
    <source>
        <dbReference type="ARBA" id="ARBA00022771"/>
    </source>
</evidence>